<accession>A0A6A6TCM4</accession>
<dbReference type="AlphaFoldDB" id="A0A6A6TCM4"/>
<evidence type="ECO:0000256" key="1">
    <source>
        <dbReference type="SAM" id="SignalP"/>
    </source>
</evidence>
<feature type="chain" id="PRO_5025434277" evidence="1">
    <location>
        <begin position="21"/>
        <end position="79"/>
    </location>
</feature>
<evidence type="ECO:0000313" key="2">
    <source>
        <dbReference type="EMBL" id="KAF2656698.1"/>
    </source>
</evidence>
<protein>
    <submittedName>
        <fullName evidence="2">Uncharacterized protein</fullName>
    </submittedName>
</protein>
<reference evidence="2" key="1">
    <citation type="journal article" date="2020" name="Stud. Mycol.">
        <title>101 Dothideomycetes genomes: a test case for predicting lifestyles and emergence of pathogens.</title>
        <authorList>
            <person name="Haridas S."/>
            <person name="Albert R."/>
            <person name="Binder M."/>
            <person name="Bloem J."/>
            <person name="Labutti K."/>
            <person name="Salamov A."/>
            <person name="Andreopoulos B."/>
            <person name="Baker S."/>
            <person name="Barry K."/>
            <person name="Bills G."/>
            <person name="Bluhm B."/>
            <person name="Cannon C."/>
            <person name="Castanera R."/>
            <person name="Culley D."/>
            <person name="Daum C."/>
            <person name="Ezra D."/>
            <person name="Gonzalez J."/>
            <person name="Henrissat B."/>
            <person name="Kuo A."/>
            <person name="Liang C."/>
            <person name="Lipzen A."/>
            <person name="Lutzoni F."/>
            <person name="Magnuson J."/>
            <person name="Mondo S."/>
            <person name="Nolan M."/>
            <person name="Ohm R."/>
            <person name="Pangilinan J."/>
            <person name="Park H.-J."/>
            <person name="Ramirez L."/>
            <person name="Alfaro M."/>
            <person name="Sun H."/>
            <person name="Tritt A."/>
            <person name="Yoshinaga Y."/>
            <person name="Zwiers L.-H."/>
            <person name="Turgeon B."/>
            <person name="Goodwin S."/>
            <person name="Spatafora J."/>
            <person name="Crous P."/>
            <person name="Grigoriev I."/>
        </authorList>
    </citation>
    <scope>NUCLEOTIDE SEQUENCE</scope>
    <source>
        <strain evidence="2">CBS 122681</strain>
    </source>
</reference>
<organism evidence="2 3">
    <name type="scientific">Lophiostoma macrostomum CBS 122681</name>
    <dbReference type="NCBI Taxonomy" id="1314788"/>
    <lineage>
        <taxon>Eukaryota</taxon>
        <taxon>Fungi</taxon>
        <taxon>Dikarya</taxon>
        <taxon>Ascomycota</taxon>
        <taxon>Pezizomycotina</taxon>
        <taxon>Dothideomycetes</taxon>
        <taxon>Pleosporomycetidae</taxon>
        <taxon>Pleosporales</taxon>
        <taxon>Lophiostomataceae</taxon>
        <taxon>Lophiostoma</taxon>
    </lineage>
</organism>
<gene>
    <name evidence="2" type="ORF">K491DRAFT_691740</name>
</gene>
<evidence type="ECO:0000313" key="3">
    <source>
        <dbReference type="Proteomes" id="UP000799324"/>
    </source>
</evidence>
<sequence length="79" mass="8363">MLLHKQTLALLLSTTALVTAIPAPIPPSDISTIATPASSPSSPTHALEQRGRVGGLYLCTDTEFKGDCVYLQVPKLNQC</sequence>
<name>A0A6A6TCM4_9PLEO</name>
<feature type="signal peptide" evidence="1">
    <location>
        <begin position="1"/>
        <end position="20"/>
    </location>
</feature>
<dbReference type="OrthoDB" id="2910287at2759"/>
<proteinExistence type="predicted"/>
<dbReference type="Proteomes" id="UP000799324">
    <property type="component" value="Unassembled WGS sequence"/>
</dbReference>
<keyword evidence="1" id="KW-0732">Signal</keyword>
<keyword evidence="3" id="KW-1185">Reference proteome</keyword>
<dbReference type="EMBL" id="MU004333">
    <property type="protein sequence ID" value="KAF2656698.1"/>
    <property type="molecule type" value="Genomic_DNA"/>
</dbReference>